<dbReference type="Proteomes" id="UP000611640">
    <property type="component" value="Chromosome"/>
</dbReference>
<dbReference type="InterPro" id="IPR027417">
    <property type="entry name" value="P-loop_NTPase"/>
</dbReference>
<dbReference type="AlphaFoldDB" id="A0A7R7HWD6"/>
<dbReference type="Pfam" id="PF13671">
    <property type="entry name" value="AAA_33"/>
    <property type="match status" value="1"/>
</dbReference>
<dbReference type="SUPFAM" id="SSF52540">
    <property type="entry name" value="P-loop containing nucleoside triphosphate hydrolases"/>
    <property type="match status" value="1"/>
</dbReference>
<sequence>MAERTVVLVNGLSGSGKSTLARQLAAALRLPLFGKDVLKETLADHLADPAYLTDGPAARRLGAAASEAMWALLADAYGGAVLESVWLGVRELAAAGLARAGVTRPLEIWCDVPVEVARRRATARWPRHPVHVGEPHGDDRWAYWARTAEPLGLGPVCRVDTTGPVDLAAVVAWIRTGGDAAPADGPARSGGTARSDGPAGSGGTARAGCPARSGGRGDGPDHGGG</sequence>
<evidence type="ECO:0000313" key="2">
    <source>
        <dbReference type="EMBL" id="BCJ34773.1"/>
    </source>
</evidence>
<dbReference type="KEGG" id="atl:Athai_22760"/>
<protein>
    <recommendedName>
        <fullName evidence="4">AAA family ATPase</fullName>
    </recommendedName>
</protein>
<evidence type="ECO:0008006" key="4">
    <source>
        <dbReference type="Google" id="ProtNLM"/>
    </source>
</evidence>
<name>A0A7R7HWD6_9ACTN</name>
<proteinExistence type="predicted"/>
<accession>A0A7R7HWD6</accession>
<gene>
    <name evidence="2" type="ORF">Athai_22760</name>
</gene>
<dbReference type="RefSeq" id="WP_203961453.1">
    <property type="nucleotide sequence ID" value="NZ_AP023355.1"/>
</dbReference>
<dbReference type="EMBL" id="AP023355">
    <property type="protein sequence ID" value="BCJ34773.1"/>
    <property type="molecule type" value="Genomic_DNA"/>
</dbReference>
<organism evidence="2 3">
    <name type="scientific">Actinocatenispora thailandica</name>
    <dbReference type="NCBI Taxonomy" id="227318"/>
    <lineage>
        <taxon>Bacteria</taxon>
        <taxon>Bacillati</taxon>
        <taxon>Actinomycetota</taxon>
        <taxon>Actinomycetes</taxon>
        <taxon>Micromonosporales</taxon>
        <taxon>Micromonosporaceae</taxon>
        <taxon>Actinocatenispora</taxon>
    </lineage>
</organism>
<keyword evidence="3" id="KW-1185">Reference proteome</keyword>
<dbReference type="Gene3D" id="3.40.50.300">
    <property type="entry name" value="P-loop containing nucleotide triphosphate hydrolases"/>
    <property type="match status" value="1"/>
</dbReference>
<reference evidence="2 3" key="1">
    <citation type="submission" date="2020-08" db="EMBL/GenBank/DDBJ databases">
        <title>Whole genome shotgun sequence of Actinocatenispora thailandica NBRC 105041.</title>
        <authorList>
            <person name="Komaki H."/>
            <person name="Tamura T."/>
        </authorList>
    </citation>
    <scope>NUCLEOTIDE SEQUENCE [LARGE SCALE GENOMIC DNA]</scope>
    <source>
        <strain evidence="2 3">NBRC 105041</strain>
    </source>
</reference>
<evidence type="ECO:0000313" key="3">
    <source>
        <dbReference type="Proteomes" id="UP000611640"/>
    </source>
</evidence>
<evidence type="ECO:0000256" key="1">
    <source>
        <dbReference type="SAM" id="MobiDB-lite"/>
    </source>
</evidence>
<feature type="region of interest" description="Disordered" evidence="1">
    <location>
        <begin position="179"/>
        <end position="225"/>
    </location>
</feature>